<dbReference type="AlphaFoldDB" id="A0ABD1JVL6"/>
<keyword evidence="2" id="KW-0221">Differentiation</keyword>
<feature type="compositionally biased region" description="Low complexity" evidence="7">
    <location>
        <begin position="83"/>
        <end position="97"/>
    </location>
</feature>
<dbReference type="FunFam" id="4.10.280.10:FF:000030">
    <property type="entry name" value="Twist transcription factor"/>
    <property type="match status" value="1"/>
</dbReference>
<organism evidence="9 10">
    <name type="scientific">Coilia grayii</name>
    <name type="common">Gray's grenadier anchovy</name>
    <dbReference type="NCBI Taxonomy" id="363190"/>
    <lineage>
        <taxon>Eukaryota</taxon>
        <taxon>Metazoa</taxon>
        <taxon>Chordata</taxon>
        <taxon>Craniata</taxon>
        <taxon>Vertebrata</taxon>
        <taxon>Euteleostomi</taxon>
        <taxon>Actinopterygii</taxon>
        <taxon>Neopterygii</taxon>
        <taxon>Teleostei</taxon>
        <taxon>Clupei</taxon>
        <taxon>Clupeiformes</taxon>
        <taxon>Clupeoidei</taxon>
        <taxon>Engraulidae</taxon>
        <taxon>Coilinae</taxon>
        <taxon>Coilia</taxon>
    </lineage>
</organism>
<evidence type="ECO:0000256" key="4">
    <source>
        <dbReference type="ARBA" id="ARBA00023125"/>
    </source>
</evidence>
<dbReference type="InterPro" id="IPR050283">
    <property type="entry name" value="E-box_TF_Regulators"/>
</dbReference>
<name>A0ABD1JVL6_9TELE</name>
<feature type="compositionally biased region" description="Gly residues" evidence="7">
    <location>
        <begin position="48"/>
        <end position="60"/>
    </location>
</feature>
<keyword evidence="6" id="KW-0539">Nucleus</keyword>
<dbReference type="Pfam" id="PF00010">
    <property type="entry name" value="HLH"/>
    <property type="match status" value="1"/>
</dbReference>
<evidence type="ECO:0000256" key="5">
    <source>
        <dbReference type="ARBA" id="ARBA00023163"/>
    </source>
</evidence>
<dbReference type="InterPro" id="IPR036638">
    <property type="entry name" value="HLH_DNA-bd_sf"/>
</dbReference>
<dbReference type="PANTHER" id="PTHR23349:SF66">
    <property type="entry name" value="TWIST HOMLOG 3"/>
    <property type="match status" value="1"/>
</dbReference>
<evidence type="ECO:0000259" key="8">
    <source>
        <dbReference type="PROSITE" id="PS50888"/>
    </source>
</evidence>
<evidence type="ECO:0000256" key="2">
    <source>
        <dbReference type="ARBA" id="ARBA00022782"/>
    </source>
</evidence>
<dbReference type="GO" id="GO:0003677">
    <property type="term" value="F:DNA binding"/>
    <property type="evidence" value="ECO:0007669"/>
    <property type="project" value="UniProtKB-KW"/>
</dbReference>
<feature type="region of interest" description="Disordered" evidence="7">
    <location>
        <begin position="1"/>
        <end position="97"/>
    </location>
</feature>
<evidence type="ECO:0000256" key="7">
    <source>
        <dbReference type="SAM" id="MobiDB-lite"/>
    </source>
</evidence>
<dbReference type="Gene3D" id="4.10.280.10">
    <property type="entry name" value="Helix-loop-helix DNA-binding domain"/>
    <property type="match status" value="1"/>
</dbReference>
<evidence type="ECO:0000313" key="10">
    <source>
        <dbReference type="Proteomes" id="UP001591681"/>
    </source>
</evidence>
<keyword evidence="10" id="KW-1185">Reference proteome</keyword>
<dbReference type="EMBL" id="JBHFQA010000011">
    <property type="protein sequence ID" value="KAL2090912.1"/>
    <property type="molecule type" value="Genomic_DNA"/>
</dbReference>
<dbReference type="GO" id="GO:0030154">
    <property type="term" value="P:cell differentiation"/>
    <property type="evidence" value="ECO:0007669"/>
    <property type="project" value="UniProtKB-KW"/>
</dbReference>
<accession>A0ABD1JVL6</accession>
<keyword evidence="5" id="KW-0804">Transcription</keyword>
<dbReference type="Proteomes" id="UP001591681">
    <property type="component" value="Unassembled WGS sequence"/>
</dbReference>
<feature type="region of interest" description="Disordered" evidence="7">
    <location>
        <begin position="294"/>
        <end position="324"/>
    </location>
</feature>
<evidence type="ECO:0000256" key="6">
    <source>
        <dbReference type="ARBA" id="ARBA00023242"/>
    </source>
</evidence>
<evidence type="ECO:0000313" key="9">
    <source>
        <dbReference type="EMBL" id="KAL2090912.1"/>
    </source>
</evidence>
<reference evidence="9 10" key="1">
    <citation type="submission" date="2024-09" db="EMBL/GenBank/DDBJ databases">
        <title>A chromosome-level genome assembly of Gray's grenadier anchovy, Coilia grayii.</title>
        <authorList>
            <person name="Fu Z."/>
        </authorList>
    </citation>
    <scope>NUCLEOTIDE SEQUENCE [LARGE SCALE GENOMIC DNA]</scope>
    <source>
        <strain evidence="9">G4</strain>
        <tissue evidence="9">Muscle</tissue>
    </source>
</reference>
<evidence type="ECO:0000256" key="1">
    <source>
        <dbReference type="ARBA" id="ARBA00022473"/>
    </source>
</evidence>
<keyword evidence="4" id="KW-0238">DNA-binding</keyword>
<dbReference type="InterPro" id="IPR011598">
    <property type="entry name" value="bHLH_dom"/>
</dbReference>
<dbReference type="SMART" id="SM00353">
    <property type="entry name" value="HLH"/>
    <property type="match status" value="1"/>
</dbReference>
<keyword evidence="3" id="KW-0805">Transcription regulation</keyword>
<protein>
    <recommendedName>
        <fullName evidence="8">BHLH domain-containing protein</fullName>
    </recommendedName>
</protein>
<proteinExistence type="predicted"/>
<feature type="compositionally biased region" description="Basic and acidic residues" evidence="7">
    <location>
        <begin position="314"/>
        <end position="324"/>
    </location>
</feature>
<evidence type="ECO:0000256" key="3">
    <source>
        <dbReference type="ARBA" id="ARBA00023015"/>
    </source>
</evidence>
<feature type="domain" description="BHLH" evidence="8">
    <location>
        <begin position="131"/>
        <end position="182"/>
    </location>
</feature>
<sequence>MREEVSCADSPEGGMGASEEELERASKKCPSNGLGRKRLPSPKKACVGGSGGGVRGSGGGGDDRASSSPTTLVPSSAKRPKKSPSSSSSSSASSAIAPPAMGSVSIATVIAGGGGGGGPPGPEVPLEDLHTQRIIANVRERQRTQSLNDAFASLRKIIPTLPSDKLSKIQILKLASRYIDFLYQVLQSDEMDAKLASCNYLAHERLSYAFSVWRMEGAWSILPLSSLSIPRSIALSVLLPPATLSTPCCTQAGHLDKIPLRRPAPTYLHIHLIPISNISISLFHSPSSSRPPLACGRKSVSGQSDNPTQFARISLDHAGRTVSP</sequence>
<feature type="compositionally biased region" description="Polar residues" evidence="7">
    <location>
        <begin position="300"/>
        <end position="311"/>
    </location>
</feature>
<comment type="caution">
    <text evidence="9">The sequence shown here is derived from an EMBL/GenBank/DDBJ whole genome shotgun (WGS) entry which is preliminary data.</text>
</comment>
<dbReference type="PROSITE" id="PS50888">
    <property type="entry name" value="BHLH"/>
    <property type="match status" value="1"/>
</dbReference>
<gene>
    <name evidence="9" type="ORF">ACEWY4_013175</name>
</gene>
<dbReference type="PANTHER" id="PTHR23349">
    <property type="entry name" value="BASIC HELIX-LOOP-HELIX TRANSCRIPTION FACTOR, TWIST"/>
    <property type="match status" value="1"/>
</dbReference>
<dbReference type="SUPFAM" id="SSF47459">
    <property type="entry name" value="HLH, helix-loop-helix DNA-binding domain"/>
    <property type="match status" value="1"/>
</dbReference>
<keyword evidence="1" id="KW-0217">Developmental protein</keyword>